<dbReference type="InterPro" id="IPR002347">
    <property type="entry name" value="SDR_fam"/>
</dbReference>
<protein>
    <submittedName>
        <fullName evidence="4">SDR family oxidoreductase</fullName>
    </submittedName>
</protein>
<dbReference type="SMART" id="SM00822">
    <property type="entry name" value="PKS_KR"/>
    <property type="match status" value="1"/>
</dbReference>
<dbReference type="AlphaFoldDB" id="A0A7X3MP85"/>
<dbReference type="EMBL" id="WURB01000002">
    <property type="protein sequence ID" value="MXQ10704.1"/>
    <property type="molecule type" value="Genomic_DNA"/>
</dbReference>
<proteinExistence type="inferred from homology"/>
<reference evidence="4 5" key="1">
    <citation type="submission" date="2019-12" db="EMBL/GenBank/DDBJ databases">
        <authorList>
            <person name="Yuan C.-G."/>
        </authorList>
    </citation>
    <scope>NUCLEOTIDE SEQUENCE [LARGE SCALE GENOMIC DNA]</scope>
    <source>
        <strain evidence="4 5">KCTC 23863</strain>
    </source>
</reference>
<evidence type="ECO:0000313" key="5">
    <source>
        <dbReference type="Proteomes" id="UP000436483"/>
    </source>
</evidence>
<dbReference type="PRINTS" id="PR00080">
    <property type="entry name" value="SDRFAMILY"/>
</dbReference>
<dbReference type="PRINTS" id="PR00081">
    <property type="entry name" value="GDHRDH"/>
</dbReference>
<accession>A0A7X3MP85</accession>
<dbReference type="InterPro" id="IPR036291">
    <property type="entry name" value="NAD(P)-bd_dom_sf"/>
</dbReference>
<dbReference type="Gene3D" id="3.40.50.720">
    <property type="entry name" value="NAD(P)-binding Rossmann-like Domain"/>
    <property type="match status" value="1"/>
</dbReference>
<dbReference type="OrthoDB" id="9803333at2"/>
<dbReference type="InterPro" id="IPR050259">
    <property type="entry name" value="SDR"/>
</dbReference>
<dbReference type="Pfam" id="PF13561">
    <property type="entry name" value="adh_short_C2"/>
    <property type="match status" value="1"/>
</dbReference>
<feature type="domain" description="Ketoreductase" evidence="3">
    <location>
        <begin position="9"/>
        <end position="222"/>
    </location>
</feature>
<reference evidence="4 5" key="2">
    <citation type="submission" date="2020-01" db="EMBL/GenBank/DDBJ databases">
        <title>Microvirga sp. nov., an arsenate reduction bacterium isolated from Tibet hotspring sediments.</title>
        <authorList>
            <person name="Xian W.-D."/>
            <person name="Li W.-J."/>
        </authorList>
    </citation>
    <scope>NUCLEOTIDE SEQUENCE [LARGE SCALE GENOMIC DNA]</scope>
    <source>
        <strain evidence="4 5">KCTC 23863</strain>
    </source>
</reference>
<keyword evidence="2" id="KW-0560">Oxidoreductase</keyword>
<dbReference type="Proteomes" id="UP000436483">
    <property type="component" value="Unassembled WGS sequence"/>
</dbReference>
<evidence type="ECO:0000256" key="2">
    <source>
        <dbReference type="ARBA" id="ARBA00023002"/>
    </source>
</evidence>
<evidence type="ECO:0000256" key="1">
    <source>
        <dbReference type="ARBA" id="ARBA00006484"/>
    </source>
</evidence>
<evidence type="ECO:0000313" key="4">
    <source>
        <dbReference type="EMBL" id="MXQ10704.1"/>
    </source>
</evidence>
<keyword evidence="5" id="KW-1185">Reference proteome</keyword>
<organism evidence="4 5">
    <name type="scientific">Microvirga makkahensis</name>
    <dbReference type="NCBI Taxonomy" id="1128670"/>
    <lineage>
        <taxon>Bacteria</taxon>
        <taxon>Pseudomonadati</taxon>
        <taxon>Pseudomonadota</taxon>
        <taxon>Alphaproteobacteria</taxon>
        <taxon>Hyphomicrobiales</taxon>
        <taxon>Methylobacteriaceae</taxon>
        <taxon>Microvirga</taxon>
    </lineage>
</organism>
<comment type="caution">
    <text evidence="4">The sequence shown here is derived from an EMBL/GenBank/DDBJ whole genome shotgun (WGS) entry which is preliminary data.</text>
</comment>
<dbReference type="PANTHER" id="PTHR42879">
    <property type="entry name" value="3-OXOACYL-(ACYL-CARRIER-PROTEIN) REDUCTASE"/>
    <property type="match status" value="1"/>
</dbReference>
<dbReference type="InterPro" id="IPR057326">
    <property type="entry name" value="KR_dom"/>
</dbReference>
<sequence>MADRELSGRVAIVTGAAKNIGRAIALALAEGGASVMIAAKGSRVEAEETAAMIRSGGGRAAVHLADLTDPEAAKMLVEACIGHFGSLDILVNNAALRSDNPVSQIGYDEWRRVVSSILDVSFLCSQAALPHLRQSDAASIIMMGGVAAHAGVTHRAHVAAAKAGVAGLTRALAAELAASGITVNCISPGYIETARAGAVPEHFRTRPVPLGRPGRPDEIAGMARFLAGPSTRFMTGQIIHVNGGWHMGG</sequence>
<comment type="similarity">
    <text evidence="1">Belongs to the short-chain dehydrogenases/reductases (SDR) family.</text>
</comment>
<name>A0A7X3MP85_9HYPH</name>
<evidence type="ECO:0000259" key="3">
    <source>
        <dbReference type="SMART" id="SM00822"/>
    </source>
</evidence>
<dbReference type="SUPFAM" id="SSF51735">
    <property type="entry name" value="NAD(P)-binding Rossmann-fold domains"/>
    <property type="match status" value="1"/>
</dbReference>
<dbReference type="GO" id="GO:0016491">
    <property type="term" value="F:oxidoreductase activity"/>
    <property type="evidence" value="ECO:0007669"/>
    <property type="project" value="UniProtKB-KW"/>
</dbReference>
<dbReference type="FunFam" id="3.40.50.720:FF:000173">
    <property type="entry name" value="3-oxoacyl-[acyl-carrier protein] reductase"/>
    <property type="match status" value="1"/>
</dbReference>
<gene>
    <name evidence="4" type="ORF">GR328_04425</name>
</gene>
<dbReference type="PANTHER" id="PTHR42879:SF2">
    <property type="entry name" value="3-OXOACYL-[ACYL-CARRIER-PROTEIN] REDUCTASE FABG"/>
    <property type="match status" value="1"/>
</dbReference>
<dbReference type="RefSeq" id="WP_160883300.1">
    <property type="nucleotide sequence ID" value="NZ_WURB01000002.1"/>
</dbReference>